<evidence type="ECO:0000313" key="2">
    <source>
        <dbReference type="Proteomes" id="UP001548590"/>
    </source>
</evidence>
<dbReference type="Proteomes" id="UP001548590">
    <property type="component" value="Unassembled WGS sequence"/>
</dbReference>
<accession>A0ABV2CNT4</accession>
<dbReference type="RefSeq" id="WP_345925240.1">
    <property type="nucleotide sequence ID" value="NZ_JBDIVF010000002.1"/>
</dbReference>
<evidence type="ECO:0000313" key="1">
    <source>
        <dbReference type="EMBL" id="MET1489571.1"/>
    </source>
</evidence>
<reference evidence="1 2" key="1">
    <citation type="submission" date="2024-07" db="EMBL/GenBank/DDBJ databases">
        <title>Uliginosibacterium paludis KCTC:42655.</title>
        <authorList>
            <person name="Kim M.K."/>
        </authorList>
    </citation>
    <scope>NUCLEOTIDE SEQUENCE [LARGE SCALE GENOMIC DNA]</scope>
    <source>
        <strain evidence="1 2">KCTC 42655</strain>
    </source>
</reference>
<organism evidence="1 2">
    <name type="scientific">Uliginosibacterium paludis</name>
    <dbReference type="NCBI Taxonomy" id="1615952"/>
    <lineage>
        <taxon>Bacteria</taxon>
        <taxon>Pseudomonadati</taxon>
        <taxon>Pseudomonadota</taxon>
        <taxon>Betaproteobacteria</taxon>
        <taxon>Rhodocyclales</taxon>
        <taxon>Zoogloeaceae</taxon>
        <taxon>Uliginosibacterium</taxon>
    </lineage>
</organism>
<comment type="caution">
    <text evidence="1">The sequence shown here is derived from an EMBL/GenBank/DDBJ whole genome shotgun (WGS) entry which is preliminary data.</text>
</comment>
<name>A0ABV2CNT4_9RHOO</name>
<dbReference type="PROSITE" id="PS51257">
    <property type="entry name" value="PROKAR_LIPOPROTEIN"/>
    <property type="match status" value="1"/>
</dbReference>
<gene>
    <name evidence="1" type="ORF">ABVT11_07005</name>
</gene>
<evidence type="ECO:0008006" key="3">
    <source>
        <dbReference type="Google" id="ProtNLM"/>
    </source>
</evidence>
<keyword evidence="2" id="KW-1185">Reference proteome</keyword>
<proteinExistence type="predicted"/>
<protein>
    <recommendedName>
        <fullName evidence="3">Lipoprotein</fullName>
    </recommendedName>
</protein>
<dbReference type="EMBL" id="JBEWLZ010000003">
    <property type="protein sequence ID" value="MET1489571.1"/>
    <property type="molecule type" value="Genomic_DNA"/>
</dbReference>
<sequence length="121" mass="13437">MIRSITACVIATLLLGGCGSVQIQKSGMTPVAAEGDWQFNHPEVHDSRTQIRDICMKTMFRDTNEASRPVRCAAYAACQITSQRSQVAGATETQFCQSVTKPSARWNTLQRFEQLLGEQRN</sequence>